<dbReference type="EMBL" id="JAESIY010000013">
    <property type="protein sequence ID" value="MBL3658454.1"/>
    <property type="molecule type" value="Genomic_DNA"/>
</dbReference>
<protein>
    <submittedName>
        <fullName evidence="2">Uncharacterized protein</fullName>
    </submittedName>
</protein>
<gene>
    <name evidence="2" type="ORF">JL102_20040</name>
</gene>
<dbReference type="RefSeq" id="WP_202246250.1">
    <property type="nucleotide sequence ID" value="NZ_JAESIY010000013.1"/>
</dbReference>
<evidence type="ECO:0000256" key="1">
    <source>
        <dbReference type="SAM" id="Phobius"/>
    </source>
</evidence>
<comment type="caution">
    <text evidence="2">The sequence shown here is derived from an EMBL/GenBank/DDBJ whole genome shotgun (WGS) entry which is preliminary data.</text>
</comment>
<dbReference type="AlphaFoldDB" id="A0A937FC35"/>
<name>A0A937FC35_9BACT</name>
<sequence length="103" mass="11657">MPANKKYLNPSFHQRFAKITAGFIGGFLITSLLFLIFALLTDHVAILITLKFAGFIVWCTLMILPFLFENGWKAWAFYFIALLVLGATFYFLKSTSPELLSAL</sequence>
<feature type="transmembrane region" description="Helical" evidence="1">
    <location>
        <begin position="46"/>
        <end position="68"/>
    </location>
</feature>
<evidence type="ECO:0000313" key="3">
    <source>
        <dbReference type="Proteomes" id="UP000659388"/>
    </source>
</evidence>
<accession>A0A937FC35</accession>
<feature type="transmembrane region" description="Helical" evidence="1">
    <location>
        <begin position="21"/>
        <end position="40"/>
    </location>
</feature>
<keyword evidence="1" id="KW-1133">Transmembrane helix</keyword>
<organism evidence="2 3">
    <name type="scientific">Fulvivirga sediminis</name>
    <dbReference type="NCBI Taxonomy" id="2803949"/>
    <lineage>
        <taxon>Bacteria</taxon>
        <taxon>Pseudomonadati</taxon>
        <taxon>Bacteroidota</taxon>
        <taxon>Cytophagia</taxon>
        <taxon>Cytophagales</taxon>
        <taxon>Fulvivirgaceae</taxon>
        <taxon>Fulvivirga</taxon>
    </lineage>
</organism>
<dbReference type="Proteomes" id="UP000659388">
    <property type="component" value="Unassembled WGS sequence"/>
</dbReference>
<keyword evidence="3" id="KW-1185">Reference proteome</keyword>
<evidence type="ECO:0000313" key="2">
    <source>
        <dbReference type="EMBL" id="MBL3658454.1"/>
    </source>
</evidence>
<proteinExistence type="predicted"/>
<reference evidence="2" key="1">
    <citation type="submission" date="2021-01" db="EMBL/GenBank/DDBJ databases">
        <title>Fulvivirga kasyanovii gen. nov., sp nov., a novel member of the phylum Bacteroidetes isolated from seawater in a mussel farm.</title>
        <authorList>
            <person name="Zhao L.-H."/>
            <person name="Wang Z.-J."/>
        </authorList>
    </citation>
    <scope>NUCLEOTIDE SEQUENCE</scope>
    <source>
        <strain evidence="2">2943</strain>
    </source>
</reference>
<feature type="transmembrane region" description="Helical" evidence="1">
    <location>
        <begin position="75"/>
        <end position="92"/>
    </location>
</feature>
<keyword evidence="1" id="KW-0812">Transmembrane</keyword>
<keyword evidence="1" id="KW-0472">Membrane</keyword>